<keyword evidence="2" id="KW-0547">Nucleotide-binding</keyword>
<dbReference type="Pfam" id="PF00183">
    <property type="entry name" value="HSP90"/>
    <property type="match status" value="1"/>
</dbReference>
<dbReference type="GO" id="GO:0005524">
    <property type="term" value="F:ATP binding"/>
    <property type="evidence" value="ECO:0007669"/>
    <property type="project" value="UniProtKB-KW"/>
</dbReference>
<feature type="region of interest" description="Disordered" evidence="5">
    <location>
        <begin position="106"/>
        <end position="136"/>
    </location>
</feature>
<dbReference type="GO" id="GO:0051082">
    <property type="term" value="F:unfolded protein binding"/>
    <property type="evidence" value="ECO:0007669"/>
    <property type="project" value="InterPro"/>
</dbReference>
<evidence type="ECO:0000256" key="7">
    <source>
        <dbReference type="SAM" id="SignalP"/>
    </source>
</evidence>
<keyword evidence="4" id="KW-0143">Chaperone</keyword>
<organism evidence="8 9">
    <name type="scientific">Brachionus plicatilis</name>
    <name type="common">Marine rotifer</name>
    <name type="synonym">Brachionus muelleri</name>
    <dbReference type="NCBI Taxonomy" id="10195"/>
    <lineage>
        <taxon>Eukaryota</taxon>
        <taxon>Metazoa</taxon>
        <taxon>Spiralia</taxon>
        <taxon>Gnathifera</taxon>
        <taxon>Rotifera</taxon>
        <taxon>Eurotatoria</taxon>
        <taxon>Monogononta</taxon>
        <taxon>Pseudotrocha</taxon>
        <taxon>Ploima</taxon>
        <taxon>Brachionidae</taxon>
        <taxon>Brachionus</taxon>
    </lineage>
</organism>
<evidence type="ECO:0000256" key="3">
    <source>
        <dbReference type="ARBA" id="ARBA00022840"/>
    </source>
</evidence>
<dbReference type="GO" id="GO:0016887">
    <property type="term" value="F:ATP hydrolysis activity"/>
    <property type="evidence" value="ECO:0007669"/>
    <property type="project" value="InterPro"/>
</dbReference>
<keyword evidence="9" id="KW-1185">Reference proteome</keyword>
<dbReference type="PANTHER" id="PTHR11528">
    <property type="entry name" value="HEAT SHOCK PROTEIN 90 FAMILY MEMBER"/>
    <property type="match status" value="1"/>
</dbReference>
<keyword evidence="6" id="KW-1133">Transmembrane helix</keyword>
<protein>
    <submittedName>
        <fullName evidence="8">Heat shock</fullName>
    </submittedName>
</protein>
<comment type="similarity">
    <text evidence="1">Belongs to the heat shock protein 90 family.</text>
</comment>
<dbReference type="STRING" id="10195.A0A3M7RUD1"/>
<feature type="non-terminal residue" evidence="8">
    <location>
        <position position="205"/>
    </location>
</feature>
<evidence type="ECO:0000256" key="2">
    <source>
        <dbReference type="ARBA" id="ARBA00022741"/>
    </source>
</evidence>
<evidence type="ECO:0000256" key="5">
    <source>
        <dbReference type="SAM" id="MobiDB-lite"/>
    </source>
</evidence>
<proteinExistence type="inferred from homology"/>
<dbReference type="InterPro" id="IPR020575">
    <property type="entry name" value="Hsp90_N"/>
</dbReference>
<sequence length="205" mass="23925">MGIFFFMLTFLHHVRELVPLKKITVVTKLNDDEQYIWKSAAGGNFTVKQKNSEPLGSDTKIVLHMKEDQAQYNNDNKIHEILKKHSQFIGYPIKLLVEKEIDKEISDDEAEEGNKEKKKEGEEEKPKVDEIEEGSNKEDEGEKDLYFILFFFIAAMVPWLSIWQIMDTLSSSALSQHNQHRDSFGQCYWYRKIELASVCTLIVYN</sequence>
<evidence type="ECO:0000313" key="8">
    <source>
        <dbReference type="EMBL" id="RNA27146.1"/>
    </source>
</evidence>
<keyword evidence="6" id="KW-0472">Membrane</keyword>
<evidence type="ECO:0000256" key="4">
    <source>
        <dbReference type="ARBA" id="ARBA00023186"/>
    </source>
</evidence>
<dbReference type="Gene3D" id="3.30.565.10">
    <property type="entry name" value="Histidine kinase-like ATPase, C-terminal domain"/>
    <property type="match status" value="1"/>
</dbReference>
<dbReference type="EMBL" id="REGN01002590">
    <property type="protein sequence ID" value="RNA27146.1"/>
    <property type="molecule type" value="Genomic_DNA"/>
</dbReference>
<dbReference type="GO" id="GO:0140662">
    <property type="term" value="F:ATP-dependent protein folding chaperone"/>
    <property type="evidence" value="ECO:0007669"/>
    <property type="project" value="InterPro"/>
</dbReference>
<dbReference type="OrthoDB" id="5426351at2759"/>
<reference evidence="8 9" key="1">
    <citation type="journal article" date="2018" name="Sci. Rep.">
        <title>Genomic signatures of local adaptation to the degree of environmental predictability in rotifers.</title>
        <authorList>
            <person name="Franch-Gras L."/>
            <person name="Hahn C."/>
            <person name="Garcia-Roger E.M."/>
            <person name="Carmona M.J."/>
            <person name="Serra M."/>
            <person name="Gomez A."/>
        </authorList>
    </citation>
    <scope>NUCLEOTIDE SEQUENCE [LARGE SCALE GENOMIC DNA]</scope>
    <source>
        <strain evidence="8">HYR1</strain>
    </source>
</reference>
<name>A0A3M7RUD1_BRAPC</name>
<comment type="caution">
    <text evidence="8">The sequence shown here is derived from an EMBL/GenBank/DDBJ whole genome shotgun (WGS) entry which is preliminary data.</text>
</comment>
<feature type="transmembrane region" description="Helical" evidence="6">
    <location>
        <begin position="145"/>
        <end position="166"/>
    </location>
</feature>
<evidence type="ECO:0000256" key="1">
    <source>
        <dbReference type="ARBA" id="ARBA00008239"/>
    </source>
</evidence>
<dbReference type="PRINTS" id="PR00775">
    <property type="entry name" value="HEATSHOCK90"/>
</dbReference>
<dbReference type="InterPro" id="IPR001404">
    <property type="entry name" value="Hsp90_fam"/>
</dbReference>
<gene>
    <name evidence="8" type="ORF">BpHYR1_028967</name>
</gene>
<keyword evidence="6" id="KW-0812">Transmembrane</keyword>
<evidence type="ECO:0000256" key="6">
    <source>
        <dbReference type="SAM" id="Phobius"/>
    </source>
</evidence>
<keyword evidence="8" id="KW-0346">Stress response</keyword>
<dbReference type="SUPFAM" id="SSF55874">
    <property type="entry name" value="ATPase domain of HSP90 chaperone/DNA topoisomerase II/histidine kinase"/>
    <property type="match status" value="1"/>
</dbReference>
<keyword evidence="7" id="KW-0732">Signal</keyword>
<evidence type="ECO:0000313" key="9">
    <source>
        <dbReference type="Proteomes" id="UP000276133"/>
    </source>
</evidence>
<feature type="chain" id="PRO_5017991569" evidence="7">
    <location>
        <begin position="17"/>
        <end position="205"/>
    </location>
</feature>
<feature type="compositionally biased region" description="Basic and acidic residues" evidence="5">
    <location>
        <begin position="112"/>
        <end position="136"/>
    </location>
</feature>
<dbReference type="AlphaFoldDB" id="A0A3M7RUD1"/>
<dbReference type="Proteomes" id="UP000276133">
    <property type="component" value="Unassembled WGS sequence"/>
</dbReference>
<keyword evidence="3" id="KW-0067">ATP-binding</keyword>
<accession>A0A3M7RUD1</accession>
<dbReference type="InterPro" id="IPR036890">
    <property type="entry name" value="HATPase_C_sf"/>
</dbReference>
<feature type="signal peptide" evidence="7">
    <location>
        <begin position="1"/>
        <end position="16"/>
    </location>
</feature>
<dbReference type="SMR" id="A0A3M7RUD1"/>